<proteinExistence type="predicted"/>
<keyword evidence="3" id="KW-1185">Reference proteome</keyword>
<accession>A0A225D4F6</accession>
<evidence type="ECO:0000313" key="3">
    <source>
        <dbReference type="Proteomes" id="UP000214646"/>
    </source>
</evidence>
<comment type="caution">
    <text evidence="2">The sequence shown here is derived from an EMBL/GenBank/DDBJ whole genome shotgun (WGS) entry which is preliminary data.</text>
</comment>
<dbReference type="EMBL" id="NIDE01000017">
    <property type="protein sequence ID" value="OWK36372.1"/>
    <property type="molecule type" value="Genomic_DNA"/>
</dbReference>
<dbReference type="Proteomes" id="UP000214646">
    <property type="component" value="Unassembled WGS sequence"/>
</dbReference>
<gene>
    <name evidence="2" type="ORF">FRUB_08935</name>
</gene>
<organism evidence="2 3">
    <name type="scientific">Fimbriiglobus ruber</name>
    <dbReference type="NCBI Taxonomy" id="1908690"/>
    <lineage>
        <taxon>Bacteria</taxon>
        <taxon>Pseudomonadati</taxon>
        <taxon>Planctomycetota</taxon>
        <taxon>Planctomycetia</taxon>
        <taxon>Gemmatales</taxon>
        <taxon>Gemmataceae</taxon>
        <taxon>Fimbriiglobus</taxon>
    </lineage>
</organism>
<dbReference type="RefSeq" id="WP_088259384.1">
    <property type="nucleotide sequence ID" value="NZ_NIDE01000017.1"/>
</dbReference>
<dbReference type="AlphaFoldDB" id="A0A225D4F6"/>
<reference evidence="3" key="1">
    <citation type="submission" date="2017-06" db="EMBL/GenBank/DDBJ databases">
        <title>Genome analysis of Fimbriiglobus ruber SP5, the first member of the order Planctomycetales with confirmed chitinolytic capability.</title>
        <authorList>
            <person name="Ravin N.V."/>
            <person name="Rakitin A.L."/>
            <person name="Ivanova A.A."/>
            <person name="Beletsky A.V."/>
            <person name="Kulichevskaya I.S."/>
            <person name="Mardanov A.V."/>
            <person name="Dedysh S.N."/>
        </authorList>
    </citation>
    <scope>NUCLEOTIDE SEQUENCE [LARGE SCALE GENOMIC DNA]</scope>
    <source>
        <strain evidence="3">SP5</strain>
    </source>
</reference>
<dbReference type="Gene3D" id="1.10.287.700">
    <property type="entry name" value="Helix hairpin bin"/>
    <property type="match status" value="1"/>
</dbReference>
<feature type="region of interest" description="Disordered" evidence="1">
    <location>
        <begin position="43"/>
        <end position="73"/>
    </location>
</feature>
<name>A0A225D4F6_9BACT</name>
<sequence>MSEGIKGKIEDAGHAAAEAAKKVGHKVAGGVEQAADWVKEKAHKVGEKAGQATEKAGDAVETAGQHIKDKSGI</sequence>
<evidence type="ECO:0000256" key="1">
    <source>
        <dbReference type="SAM" id="MobiDB-lite"/>
    </source>
</evidence>
<evidence type="ECO:0000313" key="2">
    <source>
        <dbReference type="EMBL" id="OWK36372.1"/>
    </source>
</evidence>
<protein>
    <submittedName>
        <fullName evidence="2">Uncharacterized protein</fullName>
    </submittedName>
</protein>